<accession>A0AAE0F9F8</accession>
<comment type="caution">
    <text evidence="3">The sequence shown here is derived from an EMBL/GenBank/DDBJ whole genome shotgun (WGS) entry which is preliminary data.</text>
</comment>
<feature type="region of interest" description="Disordered" evidence="1">
    <location>
        <begin position="112"/>
        <end position="136"/>
    </location>
</feature>
<feature type="compositionally biased region" description="Low complexity" evidence="1">
    <location>
        <begin position="51"/>
        <end position="63"/>
    </location>
</feature>
<reference evidence="3 4" key="1">
    <citation type="journal article" date="2015" name="Genome Biol. Evol.">
        <title>Comparative Genomics of a Bacterivorous Green Alga Reveals Evolutionary Causalities and Consequences of Phago-Mixotrophic Mode of Nutrition.</title>
        <authorList>
            <person name="Burns J.A."/>
            <person name="Paasch A."/>
            <person name="Narechania A."/>
            <person name="Kim E."/>
        </authorList>
    </citation>
    <scope>NUCLEOTIDE SEQUENCE [LARGE SCALE GENOMIC DNA]</scope>
    <source>
        <strain evidence="3 4">PLY_AMNH</strain>
    </source>
</reference>
<keyword evidence="2" id="KW-1133">Transmembrane helix</keyword>
<name>A0AAE0F9F8_9CHLO</name>
<feature type="non-terminal residue" evidence="3">
    <location>
        <position position="136"/>
    </location>
</feature>
<feature type="compositionally biased region" description="Pro residues" evidence="1">
    <location>
        <begin position="36"/>
        <end position="50"/>
    </location>
</feature>
<feature type="region of interest" description="Disordered" evidence="1">
    <location>
        <begin position="1"/>
        <end position="72"/>
    </location>
</feature>
<feature type="transmembrane region" description="Helical" evidence="2">
    <location>
        <begin position="84"/>
        <end position="103"/>
    </location>
</feature>
<keyword evidence="2" id="KW-0472">Membrane</keyword>
<evidence type="ECO:0000313" key="3">
    <source>
        <dbReference type="EMBL" id="KAK3255495.1"/>
    </source>
</evidence>
<dbReference type="AlphaFoldDB" id="A0AAE0F9F8"/>
<evidence type="ECO:0000256" key="2">
    <source>
        <dbReference type="SAM" id="Phobius"/>
    </source>
</evidence>
<evidence type="ECO:0000256" key="1">
    <source>
        <dbReference type="SAM" id="MobiDB-lite"/>
    </source>
</evidence>
<protein>
    <submittedName>
        <fullName evidence="3">Uncharacterized protein</fullName>
    </submittedName>
</protein>
<evidence type="ECO:0000313" key="4">
    <source>
        <dbReference type="Proteomes" id="UP001190700"/>
    </source>
</evidence>
<dbReference type="EMBL" id="LGRX02022540">
    <property type="protein sequence ID" value="KAK3255495.1"/>
    <property type="molecule type" value="Genomic_DNA"/>
</dbReference>
<gene>
    <name evidence="3" type="ORF">CYMTET_35323</name>
</gene>
<dbReference type="Proteomes" id="UP001190700">
    <property type="component" value="Unassembled WGS sequence"/>
</dbReference>
<keyword evidence="4" id="KW-1185">Reference proteome</keyword>
<proteinExistence type="predicted"/>
<keyword evidence="2" id="KW-0812">Transmembrane</keyword>
<feature type="compositionally biased region" description="Pro residues" evidence="1">
    <location>
        <begin position="17"/>
        <end position="27"/>
    </location>
</feature>
<feature type="compositionally biased region" description="Basic and acidic residues" evidence="1">
    <location>
        <begin position="112"/>
        <end position="122"/>
    </location>
</feature>
<sequence length="136" mass="14776">MCASGDAWPLYRFSELSPPPPPPPPVRMPAMRHHLSPPPATSRLPPPPPTTLLHPPSAAATPPWTNLTEDDDGLIPGLSEDSDFIVLIVIPVTVAAGLFAVYARFRFVRKRNEEEARDEDKQLVPGDPASARKGSQ</sequence>
<organism evidence="3 4">
    <name type="scientific">Cymbomonas tetramitiformis</name>
    <dbReference type="NCBI Taxonomy" id="36881"/>
    <lineage>
        <taxon>Eukaryota</taxon>
        <taxon>Viridiplantae</taxon>
        <taxon>Chlorophyta</taxon>
        <taxon>Pyramimonadophyceae</taxon>
        <taxon>Pyramimonadales</taxon>
        <taxon>Pyramimonadaceae</taxon>
        <taxon>Cymbomonas</taxon>
    </lineage>
</organism>